<name>A0A017TD68_9BACT</name>
<accession>A0A017TD68</accession>
<evidence type="ECO:0000313" key="3">
    <source>
        <dbReference type="Proteomes" id="UP000019678"/>
    </source>
</evidence>
<proteinExistence type="predicted"/>
<dbReference type="Proteomes" id="UP000019678">
    <property type="component" value="Unassembled WGS sequence"/>
</dbReference>
<protein>
    <submittedName>
        <fullName evidence="2">Uncharacterized protein</fullName>
    </submittedName>
</protein>
<feature type="region of interest" description="Disordered" evidence="1">
    <location>
        <begin position="1"/>
        <end position="45"/>
    </location>
</feature>
<dbReference type="AlphaFoldDB" id="A0A017TD68"/>
<gene>
    <name evidence="2" type="ORF">CAP_0717</name>
</gene>
<sequence length="61" mass="7001">MPGSAAEVRRRCAKDRGAGVLPQPPRSLRRRRRRPRGFSTKGALTREARWGRNALDFRSVR</sequence>
<evidence type="ECO:0000256" key="1">
    <source>
        <dbReference type="SAM" id="MobiDB-lite"/>
    </source>
</evidence>
<reference evidence="2 3" key="1">
    <citation type="submission" date="2013-05" db="EMBL/GenBank/DDBJ databases">
        <title>Genome assembly of Chondromyces apiculatus DSM 436.</title>
        <authorList>
            <person name="Sharma G."/>
            <person name="Khatri I."/>
            <person name="Kaur C."/>
            <person name="Mayilraj S."/>
            <person name="Subramanian S."/>
        </authorList>
    </citation>
    <scope>NUCLEOTIDE SEQUENCE [LARGE SCALE GENOMIC DNA]</scope>
    <source>
        <strain evidence="2 3">DSM 436</strain>
    </source>
</reference>
<feature type="compositionally biased region" description="Basic and acidic residues" evidence="1">
    <location>
        <begin position="7"/>
        <end position="17"/>
    </location>
</feature>
<keyword evidence="3" id="KW-1185">Reference proteome</keyword>
<organism evidence="2 3">
    <name type="scientific">Chondromyces apiculatus DSM 436</name>
    <dbReference type="NCBI Taxonomy" id="1192034"/>
    <lineage>
        <taxon>Bacteria</taxon>
        <taxon>Pseudomonadati</taxon>
        <taxon>Myxococcota</taxon>
        <taxon>Polyangia</taxon>
        <taxon>Polyangiales</taxon>
        <taxon>Polyangiaceae</taxon>
        <taxon>Chondromyces</taxon>
    </lineage>
</organism>
<comment type="caution">
    <text evidence="2">The sequence shown here is derived from an EMBL/GenBank/DDBJ whole genome shotgun (WGS) entry which is preliminary data.</text>
</comment>
<feature type="compositionally biased region" description="Basic residues" evidence="1">
    <location>
        <begin position="27"/>
        <end position="36"/>
    </location>
</feature>
<dbReference type="EMBL" id="ASRX01000011">
    <property type="protein sequence ID" value="EYF07238.1"/>
    <property type="molecule type" value="Genomic_DNA"/>
</dbReference>
<dbReference type="STRING" id="1192034.CAP_0717"/>
<evidence type="ECO:0000313" key="2">
    <source>
        <dbReference type="EMBL" id="EYF07238.1"/>
    </source>
</evidence>